<organism evidence="3 4">
    <name type="scientific">Pyricularia oryzae</name>
    <name type="common">Rice blast fungus</name>
    <name type="synonym">Magnaporthe oryzae</name>
    <dbReference type="NCBI Taxonomy" id="318829"/>
    <lineage>
        <taxon>Eukaryota</taxon>
        <taxon>Fungi</taxon>
        <taxon>Dikarya</taxon>
        <taxon>Ascomycota</taxon>
        <taxon>Pezizomycotina</taxon>
        <taxon>Sordariomycetes</taxon>
        <taxon>Sordariomycetidae</taxon>
        <taxon>Magnaporthales</taxon>
        <taxon>Pyriculariaceae</taxon>
        <taxon>Pyricularia</taxon>
    </lineage>
</organism>
<keyword evidence="2" id="KW-0732">Signal</keyword>
<evidence type="ECO:0000256" key="1">
    <source>
        <dbReference type="SAM" id="MobiDB-lite"/>
    </source>
</evidence>
<dbReference type="EMBL" id="CP034210">
    <property type="protein sequence ID" value="QBZ66494.1"/>
    <property type="molecule type" value="Genomic_DNA"/>
</dbReference>
<sequence length="157" mass="17082">MQLKSAFIISILMQMALATPLNHPAGRVPPTIQTDVGDMSKSPPPSNPKACKQPPRGTPRGSKNLLRRTFARQFLNRVDLGNLAAIGMGTTLCVEGYVGGQVLMDERRHRLEAEERERELEMAMGKRPPSPPAPPKQPPVPLNKLSGSNSPAWINSA</sequence>
<feature type="signal peptide" evidence="2">
    <location>
        <begin position="1"/>
        <end position="18"/>
    </location>
</feature>
<evidence type="ECO:0000256" key="2">
    <source>
        <dbReference type="SAM" id="SignalP"/>
    </source>
</evidence>
<feature type="compositionally biased region" description="Polar residues" evidence="1">
    <location>
        <begin position="145"/>
        <end position="157"/>
    </location>
</feature>
<proteinExistence type="predicted"/>
<gene>
    <name evidence="3" type="ORF">PoMZ_13473</name>
</gene>
<feature type="chain" id="PRO_5020632071" evidence="2">
    <location>
        <begin position="19"/>
        <end position="157"/>
    </location>
</feature>
<feature type="region of interest" description="Disordered" evidence="1">
    <location>
        <begin position="26"/>
        <end position="65"/>
    </location>
</feature>
<dbReference type="Proteomes" id="UP000294847">
    <property type="component" value="Chromosome 7"/>
</dbReference>
<evidence type="ECO:0000313" key="4">
    <source>
        <dbReference type="Proteomes" id="UP000294847"/>
    </source>
</evidence>
<name>A0A4P7NV69_PYROR</name>
<feature type="compositionally biased region" description="Pro residues" evidence="1">
    <location>
        <begin position="128"/>
        <end position="141"/>
    </location>
</feature>
<evidence type="ECO:0000313" key="3">
    <source>
        <dbReference type="EMBL" id="QBZ66494.1"/>
    </source>
</evidence>
<reference evidence="3 4" key="1">
    <citation type="journal article" date="2019" name="Mol. Biol. Evol.">
        <title>Blast fungal genomes show frequent chromosomal changes, gene gains and losses, and effector gene turnover.</title>
        <authorList>
            <person name="Gomez Luciano L.B."/>
            <person name="Jason Tsai I."/>
            <person name="Chuma I."/>
            <person name="Tosa Y."/>
            <person name="Chen Y.H."/>
            <person name="Li J.Y."/>
            <person name="Li M.Y."/>
            <person name="Jade Lu M.Y."/>
            <person name="Nakayashiki H."/>
            <person name="Li W.H."/>
        </authorList>
    </citation>
    <scope>NUCLEOTIDE SEQUENCE [LARGE SCALE GENOMIC DNA]</scope>
    <source>
        <strain evidence="3">MZ5-1-6</strain>
    </source>
</reference>
<feature type="region of interest" description="Disordered" evidence="1">
    <location>
        <begin position="115"/>
        <end position="157"/>
    </location>
</feature>
<accession>A0A4P7NV69</accession>
<dbReference type="AlphaFoldDB" id="A0A4P7NV69"/>
<protein>
    <submittedName>
        <fullName evidence="3">Uncharacterized protein</fullName>
    </submittedName>
</protein>